<keyword evidence="3" id="KW-1185">Reference proteome</keyword>
<evidence type="ECO:0000256" key="1">
    <source>
        <dbReference type="SAM" id="MobiDB-lite"/>
    </source>
</evidence>
<feature type="region of interest" description="Disordered" evidence="1">
    <location>
        <begin position="223"/>
        <end position="431"/>
    </location>
</feature>
<accession>A0A9P3PWT7</accession>
<feature type="compositionally biased region" description="Polar residues" evidence="1">
    <location>
        <begin position="873"/>
        <end position="882"/>
    </location>
</feature>
<feature type="compositionally biased region" description="Low complexity" evidence="1">
    <location>
        <begin position="336"/>
        <end position="363"/>
    </location>
</feature>
<feature type="region of interest" description="Disordered" evidence="1">
    <location>
        <begin position="131"/>
        <end position="160"/>
    </location>
</feature>
<gene>
    <name evidence="2" type="ORF">LshimejAT787_1200950</name>
</gene>
<feature type="compositionally biased region" description="Basic and acidic residues" evidence="1">
    <location>
        <begin position="916"/>
        <end position="925"/>
    </location>
</feature>
<feature type="compositionally biased region" description="Low complexity" evidence="1">
    <location>
        <begin position="845"/>
        <end position="856"/>
    </location>
</feature>
<feature type="region of interest" description="Disordered" evidence="1">
    <location>
        <begin position="1"/>
        <end position="46"/>
    </location>
</feature>
<feature type="region of interest" description="Disordered" evidence="1">
    <location>
        <begin position="818"/>
        <end position="856"/>
    </location>
</feature>
<feature type="compositionally biased region" description="Basic and acidic residues" evidence="1">
    <location>
        <begin position="308"/>
        <end position="327"/>
    </location>
</feature>
<dbReference type="EMBL" id="BRPK01000012">
    <property type="protein sequence ID" value="GLB42646.1"/>
    <property type="molecule type" value="Genomic_DNA"/>
</dbReference>
<feature type="compositionally biased region" description="Polar residues" evidence="1">
    <location>
        <begin position="36"/>
        <end position="46"/>
    </location>
</feature>
<organism evidence="2 3">
    <name type="scientific">Lyophyllum shimeji</name>
    <name type="common">Hon-shimeji</name>
    <name type="synonym">Tricholoma shimeji</name>
    <dbReference type="NCBI Taxonomy" id="47721"/>
    <lineage>
        <taxon>Eukaryota</taxon>
        <taxon>Fungi</taxon>
        <taxon>Dikarya</taxon>
        <taxon>Basidiomycota</taxon>
        <taxon>Agaricomycotina</taxon>
        <taxon>Agaricomycetes</taxon>
        <taxon>Agaricomycetidae</taxon>
        <taxon>Agaricales</taxon>
        <taxon>Tricholomatineae</taxon>
        <taxon>Lyophyllaceae</taxon>
        <taxon>Lyophyllum</taxon>
    </lineage>
</organism>
<dbReference type="AlphaFoldDB" id="A0A9P3PWT7"/>
<reference evidence="2" key="1">
    <citation type="submission" date="2022-07" db="EMBL/GenBank/DDBJ databases">
        <title>The genome of Lyophyllum shimeji provides insight into the initial evolution of ectomycorrhizal fungal genome.</title>
        <authorList>
            <person name="Kobayashi Y."/>
            <person name="Shibata T."/>
            <person name="Hirakawa H."/>
            <person name="Shigenobu S."/>
            <person name="Nishiyama T."/>
            <person name="Yamada A."/>
            <person name="Hasebe M."/>
            <person name="Kawaguchi M."/>
        </authorList>
    </citation>
    <scope>NUCLEOTIDE SEQUENCE</scope>
    <source>
        <strain evidence="2">AT787</strain>
    </source>
</reference>
<sequence>MTTENQPAKDGYARPDQEVAPATGQEGGEEALASQAVRNSNNRPIQFGSVENTTAQQTAVQYVPPAPSIHPPNAIAPTVPMASYGPSQALELPNPFPVQISRSADVTAAEQSSDAMDTDVDFTPSALRVEAPRALPGKKKGKQRAVQEESSSSYNERDDARNEFIENARRRLKAEGINTDFIDFLEFNSATMVVTQLLDTMEAARAAAARERSRADLLQFELKSRKRAHPASPEHNAGPSSRPMKVQQTDTVRIERTRSAMPQRDSRDEYDDRRENRRYESEPEPRRIERRAPSPPRRPDYWPMGGRQGRDARPPPSSRYEEQREVTRPLGRAMDRPSAYTSRSTSSASSSTYPSPVDGPQLRRGARRPPPLRQDTATYRVPPPAPPAQTVDQAQRPVWPVVLPPGDSDDGRSTSEDEKPKSRKKKRGQEIHQANLAAQREAEDPGPLPDTLDSIEVRGRRMRDNYLWGMWGTNIYYSRSGNRIYAGEEAVRASRSEVIENIPYSPATSRLYAIAPYGAPMNPREARRLVEFATMNTQLSRNASYEERVEAFIIVSAFRVLVDRLDPVIRDRAMNTIASITDLLARNPPYSGRGYQLPLYRPITRPAGALGSSRRTRGAGLRPLEGRDLFDQERTAQYILHHGRPGTHNVFTGVLVDHAFRVSWDYVWGFTLLTILSPSDNRYRTPYGRVLVSIMMRPFYYSDAWEAHNAGHPDQPNISIAGGDFVISRFPVTPGVMFSEADVLEHLFENGIPPAWIHHSYLFAIRWWNATWTSIPDENTRQWLHVLFDLETESNSGANSREVPGWALVGSDPYYLHMPNRPDSLPEPGLPPPPRISTAMPAEPSSQVASSSATTTSTAVVVPMDVDTQTIAESTPAQSGPSASAADTARPGPAGDQPVGSETTMMSNVGEAPHSTARDPMDGKLTETFVAKSVQL</sequence>
<feature type="compositionally biased region" description="Basic and acidic residues" evidence="1">
    <location>
        <begin position="252"/>
        <end position="300"/>
    </location>
</feature>
<comment type="caution">
    <text evidence="2">The sequence shown here is derived from an EMBL/GenBank/DDBJ whole genome shotgun (WGS) entry which is preliminary data.</text>
</comment>
<evidence type="ECO:0000313" key="2">
    <source>
        <dbReference type="EMBL" id="GLB42646.1"/>
    </source>
</evidence>
<name>A0A9P3PWT7_LYOSH</name>
<feature type="region of interest" description="Disordered" evidence="1">
    <location>
        <begin position="873"/>
        <end position="925"/>
    </location>
</feature>
<feature type="compositionally biased region" description="Basic and acidic residues" evidence="1">
    <location>
        <begin position="409"/>
        <end position="420"/>
    </location>
</feature>
<evidence type="ECO:0000313" key="3">
    <source>
        <dbReference type="Proteomes" id="UP001063166"/>
    </source>
</evidence>
<dbReference type="Proteomes" id="UP001063166">
    <property type="component" value="Unassembled WGS sequence"/>
</dbReference>
<protein>
    <submittedName>
        <fullName evidence="2">Uncharacterized protein</fullName>
    </submittedName>
</protein>
<dbReference type="OrthoDB" id="2988687at2759"/>
<proteinExistence type="predicted"/>